<dbReference type="EMBL" id="JBHTEC010000001">
    <property type="protein sequence ID" value="MFD0282156.1"/>
    <property type="molecule type" value="Genomic_DNA"/>
</dbReference>
<dbReference type="RefSeq" id="WP_381246780.1">
    <property type="nucleotide sequence ID" value="NZ_JBHTBI010000001.1"/>
</dbReference>
<evidence type="ECO:0000313" key="2">
    <source>
        <dbReference type="Proteomes" id="UP001596957"/>
    </source>
</evidence>
<comment type="caution">
    <text evidence="1">The sequence shown here is derived from an EMBL/GenBank/DDBJ whole genome shotgun (WGS) entry which is preliminary data.</text>
</comment>
<dbReference type="Proteomes" id="UP001596957">
    <property type="component" value="Unassembled WGS sequence"/>
</dbReference>
<gene>
    <name evidence="1" type="ORF">ACFQZP_10740</name>
</gene>
<accession>A0ABW2VCB9</accession>
<proteinExistence type="predicted"/>
<reference evidence="2" key="1">
    <citation type="journal article" date="2019" name="Int. J. Syst. Evol. Microbiol.">
        <title>The Global Catalogue of Microorganisms (GCM) 10K type strain sequencing project: providing services to taxonomists for standard genome sequencing and annotation.</title>
        <authorList>
            <consortium name="The Broad Institute Genomics Platform"/>
            <consortium name="The Broad Institute Genome Sequencing Center for Infectious Disease"/>
            <person name="Wu L."/>
            <person name="Ma J."/>
        </authorList>
    </citation>
    <scope>NUCLEOTIDE SEQUENCE [LARGE SCALE GENOMIC DNA]</scope>
    <source>
        <strain evidence="2">CGMCC 4.7198</strain>
    </source>
</reference>
<protein>
    <submittedName>
        <fullName evidence="1">DUF6086 family protein</fullName>
    </submittedName>
</protein>
<keyword evidence="2" id="KW-1185">Reference proteome</keyword>
<dbReference type="InterPro" id="IPR045732">
    <property type="entry name" value="DUF6086"/>
</dbReference>
<organism evidence="1 2">
    <name type="scientific">Streptomyces lutosisoli</name>
    <dbReference type="NCBI Taxonomy" id="2665721"/>
    <lineage>
        <taxon>Bacteria</taxon>
        <taxon>Bacillati</taxon>
        <taxon>Actinomycetota</taxon>
        <taxon>Actinomycetes</taxon>
        <taxon>Kitasatosporales</taxon>
        <taxon>Streptomycetaceae</taxon>
        <taxon>Streptomyces</taxon>
    </lineage>
</organism>
<sequence length="124" mass="13521">MKFRFHSSDVPGRDIWRPGADVARAFKGSSDVFSGIYGIGSGVGELVDDKCVIDFRDFREFSAVAVDRFTTSDQGILRSLTLGFIATSLVLIDRAGHPAPAMPGPAQELAWRALRDQHARAMPV</sequence>
<evidence type="ECO:0000313" key="1">
    <source>
        <dbReference type="EMBL" id="MFD0282156.1"/>
    </source>
</evidence>
<dbReference type="Pfam" id="PF19564">
    <property type="entry name" value="DUF6086"/>
    <property type="match status" value="1"/>
</dbReference>
<name>A0ABW2VCB9_9ACTN</name>